<reference evidence="1" key="1">
    <citation type="submission" date="2019-10" db="EMBL/GenBank/DDBJ databases">
        <authorList>
            <consortium name="Genoscope - CEA"/>
            <person name="William W."/>
        </authorList>
    </citation>
    <scope>NUCLEOTIDE SEQUENCE [LARGE SCALE GENOMIC DNA]</scope>
    <source>
        <strain evidence="1">BBR_PRJEB10994</strain>
    </source>
</reference>
<name>A0A7Z9E1D3_9CYAN</name>
<evidence type="ECO:0000313" key="1">
    <source>
        <dbReference type="EMBL" id="VXD22675.1"/>
    </source>
</evidence>
<proteinExistence type="predicted"/>
<dbReference type="AlphaFoldDB" id="A0A7Z9E1D3"/>
<comment type="caution">
    <text evidence="1">The sequence shown here is derived from an EMBL/GenBank/DDBJ whole genome shotgun (WGS) entry which is preliminary data.</text>
</comment>
<sequence>MPIPNCPCCSDTLVRHIRSKGVYWFCRHCYQEMPDYDSLLGKSSETAPHLSVYSSLIKVNTAKQKALVFNQL</sequence>
<evidence type="ECO:0000313" key="2">
    <source>
        <dbReference type="Proteomes" id="UP000182190"/>
    </source>
</evidence>
<protein>
    <submittedName>
        <fullName evidence="1">Uncharacterized protein</fullName>
    </submittedName>
</protein>
<gene>
    <name evidence="1" type="ORF">PL9631_660207</name>
</gene>
<dbReference type="OrthoDB" id="495562at2"/>
<keyword evidence="2" id="KW-1185">Reference proteome</keyword>
<dbReference type="RefSeq" id="WP_083620799.1">
    <property type="nucleotide sequence ID" value="NZ_LR735015.1"/>
</dbReference>
<dbReference type="Proteomes" id="UP000182190">
    <property type="component" value="Unassembled WGS sequence"/>
</dbReference>
<accession>A0A7Z9E1D3</accession>
<dbReference type="EMBL" id="CZCS02000208">
    <property type="protein sequence ID" value="VXD22675.1"/>
    <property type="molecule type" value="Genomic_DNA"/>
</dbReference>
<organism evidence="1 2">
    <name type="scientific">Planktothrix paucivesiculata PCC 9631</name>
    <dbReference type="NCBI Taxonomy" id="671071"/>
    <lineage>
        <taxon>Bacteria</taxon>
        <taxon>Bacillati</taxon>
        <taxon>Cyanobacteriota</taxon>
        <taxon>Cyanophyceae</taxon>
        <taxon>Oscillatoriophycideae</taxon>
        <taxon>Oscillatoriales</taxon>
        <taxon>Microcoleaceae</taxon>
        <taxon>Planktothrix</taxon>
    </lineage>
</organism>